<evidence type="ECO:0000313" key="7">
    <source>
        <dbReference type="EMBL" id="VIP04537.1"/>
    </source>
</evidence>
<evidence type="ECO:0000256" key="1">
    <source>
        <dbReference type="ARBA" id="ARBA00001917"/>
    </source>
</evidence>
<dbReference type="GO" id="GO:0003959">
    <property type="term" value="F:NADPH dehydrogenase activity"/>
    <property type="evidence" value="ECO:0007669"/>
    <property type="project" value="InterPro"/>
</dbReference>
<dbReference type="InterPro" id="IPR044152">
    <property type="entry name" value="YqjM-like"/>
</dbReference>
<dbReference type="Pfam" id="PF00724">
    <property type="entry name" value="Oxidored_FMN"/>
    <property type="match status" value="1"/>
</dbReference>
<dbReference type="PANTHER" id="PTHR43303">
    <property type="entry name" value="NADPH DEHYDROGENASE C23G7.10C-RELATED"/>
    <property type="match status" value="1"/>
</dbReference>
<evidence type="ECO:0000256" key="5">
    <source>
        <dbReference type="ARBA" id="ARBA00023002"/>
    </source>
</evidence>
<proteinExistence type="predicted"/>
<organism evidence="7">
    <name type="scientific">Tuwongella immobilis</name>
    <dbReference type="NCBI Taxonomy" id="692036"/>
    <lineage>
        <taxon>Bacteria</taxon>
        <taxon>Pseudomonadati</taxon>
        <taxon>Planctomycetota</taxon>
        <taxon>Planctomycetia</taxon>
        <taxon>Gemmatales</taxon>
        <taxon>Gemmataceae</taxon>
        <taxon>Tuwongella</taxon>
    </lineage>
</organism>
<name>A0A6C2YT77_9BACT</name>
<evidence type="ECO:0000256" key="4">
    <source>
        <dbReference type="ARBA" id="ARBA00022857"/>
    </source>
</evidence>
<dbReference type="InParanoid" id="A0A6C2YT77"/>
<evidence type="ECO:0000256" key="3">
    <source>
        <dbReference type="ARBA" id="ARBA00022643"/>
    </source>
</evidence>
<dbReference type="EMBL" id="LR586016">
    <property type="protein sequence ID" value="VIP04537.1"/>
    <property type="molecule type" value="Genomic_DNA"/>
</dbReference>
<keyword evidence="2" id="KW-0285">Flavoprotein</keyword>
<keyword evidence="3" id="KW-0288">FMN</keyword>
<keyword evidence="4" id="KW-0521">NADP</keyword>
<dbReference type="Proteomes" id="UP000464378">
    <property type="component" value="Chromosome"/>
</dbReference>
<feature type="domain" description="NADH:flavin oxidoreductase/NADH oxidase N-terminal" evidence="6">
    <location>
        <begin position="3"/>
        <end position="338"/>
    </location>
</feature>
<keyword evidence="5" id="KW-0560">Oxidoreductase</keyword>
<accession>A0A6C2YT77</accession>
<comment type="cofactor">
    <cofactor evidence="1">
        <name>FMN</name>
        <dbReference type="ChEBI" id="CHEBI:58210"/>
    </cofactor>
</comment>
<dbReference type="GO" id="GO:0050661">
    <property type="term" value="F:NADP binding"/>
    <property type="evidence" value="ECO:0007669"/>
    <property type="project" value="InterPro"/>
</dbReference>
<sequence>MSQLFSPYSLKDVTLRNRVAVSPMCQYSSEDGFPNDWHLVHLGSRAVGGAGLVIVEATAVSPEGRISPADSGIWLDDHVPEFAKITRFLKQHGAVAGLQIAHAGRKASARRPWEGDDHIPNDAGGWQTIAPSAVAFGGNLPKVPTEMSLAEIARIQTAFVDAAKRALAAGFEWLELHFAHGYLAHEFYSPLANFRTDAYGGSFENRTRFLRETFDAVRAVWPERLPLTVRLCVTDWLPGGITVEESIELVKQLKSAGMDLLDVSHGFVTPDISQVPWGPGFMIPITGRIRRETSIPTAAGWMITEAHQAEAALVEENADLVLLARELLRDPYWPYHAALALGDERGHTLLPPQYARAARPR</sequence>
<protein>
    <recommendedName>
        <fullName evidence="6">NADH:flavin oxidoreductase/NADH oxidase N-terminal domain-containing protein</fullName>
    </recommendedName>
</protein>
<dbReference type="EMBL" id="LR593887">
    <property type="protein sequence ID" value="VTS06435.1"/>
    <property type="molecule type" value="Genomic_DNA"/>
</dbReference>
<dbReference type="GO" id="GO:0010181">
    <property type="term" value="F:FMN binding"/>
    <property type="evidence" value="ECO:0007669"/>
    <property type="project" value="InterPro"/>
</dbReference>
<dbReference type="InterPro" id="IPR001155">
    <property type="entry name" value="OxRdtase_FMN_N"/>
</dbReference>
<dbReference type="PANTHER" id="PTHR43303:SF4">
    <property type="entry name" value="NADPH DEHYDROGENASE C23G7.10C-RELATED"/>
    <property type="match status" value="1"/>
</dbReference>
<dbReference type="AlphaFoldDB" id="A0A6C2YT77"/>
<dbReference type="Gene3D" id="3.20.20.70">
    <property type="entry name" value="Aldolase class I"/>
    <property type="match status" value="1"/>
</dbReference>
<evidence type="ECO:0000256" key="2">
    <source>
        <dbReference type="ARBA" id="ARBA00022630"/>
    </source>
</evidence>
<evidence type="ECO:0000313" key="8">
    <source>
        <dbReference type="Proteomes" id="UP000464378"/>
    </source>
</evidence>
<reference evidence="7" key="1">
    <citation type="submission" date="2019-04" db="EMBL/GenBank/DDBJ databases">
        <authorList>
            <consortium name="Science for Life Laboratories"/>
        </authorList>
    </citation>
    <scope>NUCLEOTIDE SEQUENCE</scope>
    <source>
        <strain evidence="7">MBLW1</strain>
    </source>
</reference>
<dbReference type="InterPro" id="IPR013785">
    <property type="entry name" value="Aldolase_TIM"/>
</dbReference>
<dbReference type="RefSeq" id="WP_162659608.1">
    <property type="nucleotide sequence ID" value="NZ_LR593887.1"/>
</dbReference>
<dbReference type="KEGG" id="tim:GMBLW1_46560"/>
<dbReference type="SUPFAM" id="SSF51395">
    <property type="entry name" value="FMN-linked oxidoreductases"/>
    <property type="match status" value="1"/>
</dbReference>
<evidence type="ECO:0000259" key="6">
    <source>
        <dbReference type="Pfam" id="PF00724"/>
    </source>
</evidence>
<dbReference type="CDD" id="cd02932">
    <property type="entry name" value="OYE_YqiM_FMN"/>
    <property type="match status" value="1"/>
</dbReference>
<gene>
    <name evidence="7" type="ORF">GMBLW1_46560</name>
</gene>
<keyword evidence="8" id="KW-1185">Reference proteome</keyword>